<feature type="transmembrane region" description="Helical" evidence="1">
    <location>
        <begin position="40"/>
        <end position="62"/>
    </location>
</feature>
<dbReference type="AlphaFoldDB" id="A0A8J3MT15"/>
<keyword evidence="1" id="KW-0812">Transmembrane</keyword>
<proteinExistence type="predicted"/>
<reference evidence="2" key="1">
    <citation type="submission" date="2020-10" db="EMBL/GenBank/DDBJ databases">
        <title>Taxonomic study of unclassified bacteria belonging to the class Ktedonobacteria.</title>
        <authorList>
            <person name="Yabe S."/>
            <person name="Wang C.M."/>
            <person name="Zheng Y."/>
            <person name="Sakai Y."/>
            <person name="Cavaletti L."/>
            <person name="Monciardini P."/>
            <person name="Donadio S."/>
        </authorList>
    </citation>
    <scope>NUCLEOTIDE SEQUENCE</scope>
    <source>
        <strain evidence="2">SOSP1-1</strain>
    </source>
</reference>
<sequence>MVVYGLWTMQLWAFWMTACYEATEILYEGYLLTQSEYRGLLHMAGPLVGILMSAITLGYLFLDRTMKPVFSRQSSVS</sequence>
<comment type="caution">
    <text evidence="2">The sequence shown here is derived from an EMBL/GenBank/DDBJ whole genome shotgun (WGS) entry which is preliminary data.</text>
</comment>
<keyword evidence="1" id="KW-0472">Membrane</keyword>
<dbReference type="Proteomes" id="UP000612362">
    <property type="component" value="Unassembled WGS sequence"/>
</dbReference>
<name>A0A8J3MT15_9CHLR</name>
<accession>A0A8J3MT15</accession>
<protein>
    <submittedName>
        <fullName evidence="2">Uncharacterized protein</fullName>
    </submittedName>
</protein>
<evidence type="ECO:0000313" key="2">
    <source>
        <dbReference type="EMBL" id="GHO47712.1"/>
    </source>
</evidence>
<organism evidence="2 3">
    <name type="scientific">Ktedonospora formicarum</name>
    <dbReference type="NCBI Taxonomy" id="2778364"/>
    <lineage>
        <taxon>Bacteria</taxon>
        <taxon>Bacillati</taxon>
        <taxon>Chloroflexota</taxon>
        <taxon>Ktedonobacteria</taxon>
        <taxon>Ktedonobacterales</taxon>
        <taxon>Ktedonobacteraceae</taxon>
        <taxon>Ktedonospora</taxon>
    </lineage>
</organism>
<keyword evidence="3" id="KW-1185">Reference proteome</keyword>
<gene>
    <name evidence="2" type="ORF">KSX_58750</name>
</gene>
<evidence type="ECO:0000256" key="1">
    <source>
        <dbReference type="SAM" id="Phobius"/>
    </source>
</evidence>
<dbReference type="EMBL" id="BNJF01000003">
    <property type="protein sequence ID" value="GHO47712.1"/>
    <property type="molecule type" value="Genomic_DNA"/>
</dbReference>
<keyword evidence="1" id="KW-1133">Transmembrane helix</keyword>
<evidence type="ECO:0000313" key="3">
    <source>
        <dbReference type="Proteomes" id="UP000612362"/>
    </source>
</evidence>